<dbReference type="EMBL" id="ML179099">
    <property type="protein sequence ID" value="THV00753.1"/>
    <property type="molecule type" value="Genomic_DNA"/>
</dbReference>
<sequence>MSTAGKTSPGDIENMKQSLFVAERVLQRMINLLDNHITSNKQLTVGSRYFSRSTIGKHLRHARDYYELLIDSISSPPRILNYDVRIRNTPMETSRTAARDAVIETIRIERIEGVTRKADKSHN</sequence>
<evidence type="ECO:0000313" key="2">
    <source>
        <dbReference type="Proteomes" id="UP000297245"/>
    </source>
</evidence>
<dbReference type="PANTHER" id="PTHR39473:SF1">
    <property type="entry name" value="DINB-LIKE DOMAIN-CONTAINING PROTEIN"/>
    <property type="match status" value="1"/>
</dbReference>
<dbReference type="OrthoDB" id="5564877at2759"/>
<keyword evidence="2" id="KW-1185">Reference proteome</keyword>
<name>A0A4S8MDU8_DENBC</name>
<protein>
    <submittedName>
        <fullName evidence="1">Uncharacterized protein</fullName>
    </submittedName>
</protein>
<gene>
    <name evidence="1" type="ORF">K435DRAFT_656643</name>
</gene>
<dbReference type="AlphaFoldDB" id="A0A4S8MDU8"/>
<organism evidence="1 2">
    <name type="scientific">Dendrothele bispora (strain CBS 962.96)</name>
    <dbReference type="NCBI Taxonomy" id="1314807"/>
    <lineage>
        <taxon>Eukaryota</taxon>
        <taxon>Fungi</taxon>
        <taxon>Dikarya</taxon>
        <taxon>Basidiomycota</taxon>
        <taxon>Agaricomycotina</taxon>
        <taxon>Agaricomycetes</taxon>
        <taxon>Agaricomycetidae</taxon>
        <taxon>Agaricales</taxon>
        <taxon>Agaricales incertae sedis</taxon>
        <taxon>Dendrothele</taxon>
    </lineage>
</organism>
<evidence type="ECO:0000313" key="1">
    <source>
        <dbReference type="EMBL" id="THV00753.1"/>
    </source>
</evidence>
<dbReference type="Proteomes" id="UP000297245">
    <property type="component" value="Unassembled WGS sequence"/>
</dbReference>
<dbReference type="PANTHER" id="PTHR39473">
    <property type="match status" value="1"/>
</dbReference>
<proteinExistence type="predicted"/>
<reference evidence="1 2" key="1">
    <citation type="journal article" date="2019" name="Nat. Ecol. Evol.">
        <title>Megaphylogeny resolves global patterns of mushroom evolution.</title>
        <authorList>
            <person name="Varga T."/>
            <person name="Krizsan K."/>
            <person name="Foldi C."/>
            <person name="Dima B."/>
            <person name="Sanchez-Garcia M."/>
            <person name="Sanchez-Ramirez S."/>
            <person name="Szollosi G.J."/>
            <person name="Szarkandi J.G."/>
            <person name="Papp V."/>
            <person name="Albert L."/>
            <person name="Andreopoulos W."/>
            <person name="Angelini C."/>
            <person name="Antonin V."/>
            <person name="Barry K.W."/>
            <person name="Bougher N.L."/>
            <person name="Buchanan P."/>
            <person name="Buyck B."/>
            <person name="Bense V."/>
            <person name="Catcheside P."/>
            <person name="Chovatia M."/>
            <person name="Cooper J."/>
            <person name="Damon W."/>
            <person name="Desjardin D."/>
            <person name="Finy P."/>
            <person name="Geml J."/>
            <person name="Haridas S."/>
            <person name="Hughes K."/>
            <person name="Justo A."/>
            <person name="Karasinski D."/>
            <person name="Kautmanova I."/>
            <person name="Kiss B."/>
            <person name="Kocsube S."/>
            <person name="Kotiranta H."/>
            <person name="LaButti K.M."/>
            <person name="Lechner B.E."/>
            <person name="Liimatainen K."/>
            <person name="Lipzen A."/>
            <person name="Lukacs Z."/>
            <person name="Mihaltcheva S."/>
            <person name="Morgado L.N."/>
            <person name="Niskanen T."/>
            <person name="Noordeloos M.E."/>
            <person name="Ohm R.A."/>
            <person name="Ortiz-Santana B."/>
            <person name="Ovrebo C."/>
            <person name="Racz N."/>
            <person name="Riley R."/>
            <person name="Savchenko A."/>
            <person name="Shiryaev A."/>
            <person name="Soop K."/>
            <person name="Spirin V."/>
            <person name="Szebenyi C."/>
            <person name="Tomsovsky M."/>
            <person name="Tulloss R.E."/>
            <person name="Uehling J."/>
            <person name="Grigoriev I.V."/>
            <person name="Vagvolgyi C."/>
            <person name="Papp T."/>
            <person name="Martin F.M."/>
            <person name="Miettinen O."/>
            <person name="Hibbett D.S."/>
            <person name="Nagy L.G."/>
        </authorList>
    </citation>
    <scope>NUCLEOTIDE SEQUENCE [LARGE SCALE GENOMIC DNA]</scope>
    <source>
        <strain evidence="1 2">CBS 962.96</strain>
    </source>
</reference>
<accession>A0A4S8MDU8</accession>